<keyword evidence="11" id="KW-1185">Reference proteome</keyword>
<organism evidence="10 11">
    <name type="scientific">Cylindrotheca closterium</name>
    <dbReference type="NCBI Taxonomy" id="2856"/>
    <lineage>
        <taxon>Eukaryota</taxon>
        <taxon>Sar</taxon>
        <taxon>Stramenopiles</taxon>
        <taxon>Ochrophyta</taxon>
        <taxon>Bacillariophyta</taxon>
        <taxon>Bacillariophyceae</taxon>
        <taxon>Bacillariophycidae</taxon>
        <taxon>Bacillariales</taxon>
        <taxon>Bacillariaceae</taxon>
        <taxon>Cylindrotheca</taxon>
    </lineage>
</organism>
<dbReference type="Gene3D" id="3.50.50.60">
    <property type="entry name" value="FAD/NAD(P)-binding domain"/>
    <property type="match status" value="2"/>
</dbReference>
<feature type="compositionally biased region" description="Basic and acidic residues" evidence="7">
    <location>
        <begin position="207"/>
        <end position="229"/>
    </location>
</feature>
<dbReference type="PRINTS" id="PR00368">
    <property type="entry name" value="FADPNR"/>
</dbReference>
<dbReference type="PROSITE" id="PS00573">
    <property type="entry name" value="PYRIDINE_REDOX_2"/>
    <property type="match status" value="1"/>
</dbReference>
<dbReference type="InterPro" id="IPR013766">
    <property type="entry name" value="Thioredoxin_domain"/>
</dbReference>
<dbReference type="Pfam" id="PF00085">
    <property type="entry name" value="Thioredoxin"/>
    <property type="match status" value="1"/>
</dbReference>
<evidence type="ECO:0000256" key="6">
    <source>
        <dbReference type="ARBA" id="ARBA00023284"/>
    </source>
</evidence>
<evidence type="ECO:0000256" key="4">
    <source>
        <dbReference type="ARBA" id="ARBA00023002"/>
    </source>
</evidence>
<evidence type="ECO:0000256" key="1">
    <source>
        <dbReference type="ARBA" id="ARBA00009333"/>
    </source>
</evidence>
<dbReference type="InterPro" id="IPR008255">
    <property type="entry name" value="Pyr_nucl-diS_OxRdtase_2_AS"/>
</dbReference>
<dbReference type="Gene3D" id="3.40.30.10">
    <property type="entry name" value="Glutaredoxin"/>
    <property type="match status" value="1"/>
</dbReference>
<dbReference type="InterPro" id="IPR017937">
    <property type="entry name" value="Thioredoxin_CS"/>
</dbReference>
<comment type="similarity">
    <text evidence="1">Belongs to the class-II pyridine nucleotide-disulfide oxidoreductase family.</text>
</comment>
<feature type="compositionally biased region" description="Acidic residues" evidence="7">
    <location>
        <begin position="260"/>
        <end position="270"/>
    </location>
</feature>
<keyword evidence="3" id="KW-0274">FAD</keyword>
<dbReference type="Pfam" id="PF07992">
    <property type="entry name" value="Pyr_redox_2"/>
    <property type="match status" value="1"/>
</dbReference>
<feature type="signal peptide" evidence="8">
    <location>
        <begin position="1"/>
        <end position="19"/>
    </location>
</feature>
<comment type="caution">
    <text evidence="10">The sequence shown here is derived from an EMBL/GenBank/DDBJ whole genome shotgun (WGS) entry which is preliminary data.</text>
</comment>
<reference evidence="10" key="1">
    <citation type="submission" date="2023-08" db="EMBL/GenBank/DDBJ databases">
        <authorList>
            <person name="Audoor S."/>
            <person name="Bilcke G."/>
        </authorList>
    </citation>
    <scope>NUCLEOTIDE SEQUENCE</scope>
</reference>
<evidence type="ECO:0000313" key="10">
    <source>
        <dbReference type="EMBL" id="CAJ1955101.1"/>
    </source>
</evidence>
<dbReference type="PROSITE" id="PS51352">
    <property type="entry name" value="THIOREDOXIN_2"/>
    <property type="match status" value="1"/>
</dbReference>
<evidence type="ECO:0000256" key="8">
    <source>
        <dbReference type="SAM" id="SignalP"/>
    </source>
</evidence>
<dbReference type="InterPro" id="IPR023753">
    <property type="entry name" value="FAD/NAD-binding_dom"/>
</dbReference>
<dbReference type="PROSITE" id="PS00194">
    <property type="entry name" value="THIOREDOXIN_1"/>
    <property type="match status" value="1"/>
</dbReference>
<dbReference type="InterPro" id="IPR036249">
    <property type="entry name" value="Thioredoxin-like_sf"/>
</dbReference>
<evidence type="ECO:0000259" key="9">
    <source>
        <dbReference type="PROSITE" id="PS51352"/>
    </source>
</evidence>
<dbReference type="GO" id="GO:0097237">
    <property type="term" value="P:cellular response to toxic substance"/>
    <property type="evidence" value="ECO:0007669"/>
    <property type="project" value="UniProtKB-ARBA"/>
</dbReference>
<feature type="domain" description="Thioredoxin" evidence="9">
    <location>
        <begin position="1"/>
        <end position="136"/>
    </location>
</feature>
<keyword evidence="2" id="KW-0285">Flavoprotein</keyword>
<dbReference type="AlphaFoldDB" id="A0AAD2FX51"/>
<proteinExistence type="inferred from homology"/>
<dbReference type="SUPFAM" id="SSF51905">
    <property type="entry name" value="FAD/NAD(P)-binding domain"/>
    <property type="match status" value="1"/>
</dbReference>
<dbReference type="GO" id="GO:0016668">
    <property type="term" value="F:oxidoreductase activity, acting on a sulfur group of donors, NAD(P) as acceptor"/>
    <property type="evidence" value="ECO:0007669"/>
    <property type="project" value="UniProtKB-ARBA"/>
</dbReference>
<gene>
    <name evidence="10" type="ORF">CYCCA115_LOCUS15584</name>
</gene>
<sequence length="652" mass="70783">MSKTILLILLATLLHSCVARPVVRSIRSAHEFDRLLNKHATETGLPVVVDFYSDGCGPCRMMAPIFKKVAADYVDKAVFVKVDTNAQYELSSRYQIRSLPTFQWFIGGKRSDEAKGGIGEGPLRQMTDKAIRQAEIENVELELNHLVSYFSEVNPEKTEADVENVYNKCVEMNKESSRCQGSAANNLLRKLRKKYKKSPKTTALFSAKERQSKESHDTKPTQKSKDKPTSRAGPNLHLATKEQLREELEKRLDEERDAQVENETDEDEEALDQHYSWVPGPFPERVTIVGGGPAGLAAAVYAARAGLKPLVIAPSMGGQLQGKGVDVENYPGLHNVTGPAVISAMREQAAFFGTVFEEDMVLKIDASQRPLRVFTNSTGAIETHSIIVATGADSRWLGIEGEYDLRGGGVSSCATCDGFLYSGKHVVVVGGGDAAAEDAMHLARFAKVTVVHRRDSFRASKVLADRVKNHPNIKIKWNTVVDKIVGKAIDQNEGEDVELAKVVTGALLRNVESQELDEISCDAVFIAIGHTPNTGFLQGVVEFDPEHDGYVKTVGPSTKTSVAGIFAAGDVSDAVYRQAITSAGSGAAAALDAERWLSEEGLGNEAAEFEAELLAEIMDNSSDHAEAASGYNAYEDAGGRMSGMKETVTSEL</sequence>
<dbReference type="SUPFAM" id="SSF52833">
    <property type="entry name" value="Thioredoxin-like"/>
    <property type="match status" value="1"/>
</dbReference>
<evidence type="ECO:0000256" key="5">
    <source>
        <dbReference type="ARBA" id="ARBA00023157"/>
    </source>
</evidence>
<name>A0AAD2FX51_9STRA</name>
<evidence type="ECO:0000256" key="2">
    <source>
        <dbReference type="ARBA" id="ARBA00022630"/>
    </source>
</evidence>
<feature type="chain" id="PRO_5041942289" description="Thioredoxin domain-containing protein" evidence="8">
    <location>
        <begin position="20"/>
        <end position="652"/>
    </location>
</feature>
<dbReference type="PANTHER" id="PTHR48105">
    <property type="entry name" value="THIOREDOXIN REDUCTASE 1-RELATED-RELATED"/>
    <property type="match status" value="1"/>
</dbReference>
<keyword evidence="6" id="KW-0676">Redox-active center</keyword>
<dbReference type="PRINTS" id="PR00469">
    <property type="entry name" value="PNDRDTASEII"/>
</dbReference>
<feature type="region of interest" description="Disordered" evidence="7">
    <location>
        <begin position="252"/>
        <end position="271"/>
    </location>
</feature>
<feature type="region of interest" description="Disordered" evidence="7">
    <location>
        <begin position="196"/>
        <end position="241"/>
    </location>
</feature>
<dbReference type="Proteomes" id="UP001295423">
    <property type="component" value="Unassembled WGS sequence"/>
</dbReference>
<accession>A0AAD2FX51</accession>
<keyword evidence="8" id="KW-0732">Signal</keyword>
<evidence type="ECO:0000256" key="3">
    <source>
        <dbReference type="ARBA" id="ARBA00022827"/>
    </source>
</evidence>
<evidence type="ECO:0000313" key="11">
    <source>
        <dbReference type="Proteomes" id="UP001295423"/>
    </source>
</evidence>
<dbReference type="InterPro" id="IPR050097">
    <property type="entry name" value="Ferredoxin-NADP_redctase_2"/>
</dbReference>
<protein>
    <recommendedName>
        <fullName evidence="9">Thioredoxin domain-containing protein</fullName>
    </recommendedName>
</protein>
<dbReference type="CDD" id="cd02947">
    <property type="entry name" value="TRX_family"/>
    <property type="match status" value="1"/>
</dbReference>
<keyword evidence="4" id="KW-0560">Oxidoreductase</keyword>
<dbReference type="EMBL" id="CAKOGP040001881">
    <property type="protein sequence ID" value="CAJ1955101.1"/>
    <property type="molecule type" value="Genomic_DNA"/>
</dbReference>
<evidence type="ECO:0000256" key="7">
    <source>
        <dbReference type="SAM" id="MobiDB-lite"/>
    </source>
</evidence>
<dbReference type="InterPro" id="IPR036188">
    <property type="entry name" value="FAD/NAD-bd_sf"/>
</dbReference>
<keyword evidence="5" id="KW-1015">Disulfide bond</keyword>